<protein>
    <submittedName>
        <fullName evidence="5">DNA-binding transcriptional MerR regulator</fullName>
    </submittedName>
</protein>
<dbReference type="AlphaFoldDB" id="A0A2V4WA30"/>
<dbReference type="Gene3D" id="1.10.1660.10">
    <property type="match status" value="1"/>
</dbReference>
<organism evidence="5 6">
    <name type="scientific">Paenibacillus barcinonensis</name>
    <dbReference type="NCBI Taxonomy" id="198119"/>
    <lineage>
        <taxon>Bacteria</taxon>
        <taxon>Bacillati</taxon>
        <taxon>Bacillota</taxon>
        <taxon>Bacilli</taxon>
        <taxon>Bacillales</taxon>
        <taxon>Paenibacillaceae</taxon>
        <taxon>Paenibacillus</taxon>
    </lineage>
</organism>
<reference evidence="5 6" key="1">
    <citation type="submission" date="2018-06" db="EMBL/GenBank/DDBJ databases">
        <title>Genomic Encyclopedia of Type Strains, Phase III (KMG-III): the genomes of soil and plant-associated and newly described type strains.</title>
        <authorList>
            <person name="Whitman W."/>
        </authorList>
    </citation>
    <scope>NUCLEOTIDE SEQUENCE [LARGE SCALE GENOMIC DNA]</scope>
    <source>
        <strain evidence="5 6">CECT 7022</strain>
    </source>
</reference>
<dbReference type="InterPro" id="IPR000551">
    <property type="entry name" value="MerR-type_HTH_dom"/>
</dbReference>
<sequence length="264" mass="30514">MNGMQGEITISELAKLMQVSTHQIRYFEEKGILNPAYTGENQYRMYGMDEIYRLAHILLLRKMGFSVQVIKECLSHLTAEQITPLFHQALANTEAEIRRLQENKHFIEKLLVEREQISEIEEAAFTIVQREALPLTLWFEMGATESLNAQKLLQHQGKIPNLFEKDIHYVYNESGNVGMYTRIGTGAYDLLLPAGSYVSRTFLVQNEEQLHAHIQEFYAHAEQMGYMCSGPLLMVEKSYLSLFTPNQLHYELFSYLCNPEEVHA</sequence>
<dbReference type="SUPFAM" id="SSF46955">
    <property type="entry name" value="Putative DNA-binding domain"/>
    <property type="match status" value="1"/>
</dbReference>
<evidence type="ECO:0000259" key="4">
    <source>
        <dbReference type="PROSITE" id="PS50937"/>
    </source>
</evidence>
<dbReference type="PROSITE" id="PS50937">
    <property type="entry name" value="HTH_MERR_2"/>
    <property type="match status" value="1"/>
</dbReference>
<dbReference type="RefSeq" id="WP_244213874.1">
    <property type="nucleotide sequence ID" value="NZ_CP054614.1"/>
</dbReference>
<evidence type="ECO:0000256" key="1">
    <source>
        <dbReference type="ARBA" id="ARBA00023015"/>
    </source>
</evidence>
<evidence type="ECO:0000256" key="3">
    <source>
        <dbReference type="ARBA" id="ARBA00023163"/>
    </source>
</evidence>
<proteinExistence type="predicted"/>
<evidence type="ECO:0000313" key="6">
    <source>
        <dbReference type="Proteomes" id="UP000247790"/>
    </source>
</evidence>
<dbReference type="InterPro" id="IPR009061">
    <property type="entry name" value="DNA-bd_dom_put_sf"/>
</dbReference>
<evidence type="ECO:0000256" key="2">
    <source>
        <dbReference type="ARBA" id="ARBA00023125"/>
    </source>
</evidence>
<keyword evidence="1" id="KW-0805">Transcription regulation</keyword>
<gene>
    <name evidence="5" type="ORF">DFQ00_11097</name>
</gene>
<dbReference type="SMART" id="SM00422">
    <property type="entry name" value="HTH_MERR"/>
    <property type="match status" value="1"/>
</dbReference>
<evidence type="ECO:0000313" key="5">
    <source>
        <dbReference type="EMBL" id="PYE48035.1"/>
    </source>
</evidence>
<dbReference type="EMBL" id="QJSW01000010">
    <property type="protein sequence ID" value="PYE48035.1"/>
    <property type="molecule type" value="Genomic_DNA"/>
</dbReference>
<feature type="domain" description="HTH merR-type" evidence="4">
    <location>
        <begin position="7"/>
        <end position="76"/>
    </location>
</feature>
<name>A0A2V4WA30_PAEBA</name>
<accession>A0A2V4WA30</accession>
<dbReference type="Proteomes" id="UP000247790">
    <property type="component" value="Unassembled WGS sequence"/>
</dbReference>
<dbReference type="PRINTS" id="PR00040">
    <property type="entry name" value="HTHMERR"/>
</dbReference>
<dbReference type="Pfam" id="PF13411">
    <property type="entry name" value="MerR_1"/>
    <property type="match status" value="1"/>
</dbReference>
<dbReference type="GO" id="GO:0003700">
    <property type="term" value="F:DNA-binding transcription factor activity"/>
    <property type="evidence" value="ECO:0007669"/>
    <property type="project" value="InterPro"/>
</dbReference>
<dbReference type="GO" id="GO:0003677">
    <property type="term" value="F:DNA binding"/>
    <property type="evidence" value="ECO:0007669"/>
    <property type="project" value="UniProtKB-KW"/>
</dbReference>
<dbReference type="PANTHER" id="PTHR30204:SF94">
    <property type="entry name" value="HEAVY METAL-DEPENDENT TRANSCRIPTIONAL REGULATOR HI_0293-RELATED"/>
    <property type="match status" value="1"/>
</dbReference>
<dbReference type="PANTHER" id="PTHR30204">
    <property type="entry name" value="REDOX-CYCLING DRUG-SENSING TRANSCRIPTIONAL ACTIVATOR SOXR"/>
    <property type="match status" value="1"/>
</dbReference>
<dbReference type="InterPro" id="IPR047057">
    <property type="entry name" value="MerR_fam"/>
</dbReference>
<keyword evidence="2 5" id="KW-0238">DNA-binding</keyword>
<keyword evidence="3" id="KW-0804">Transcription</keyword>
<comment type="caution">
    <text evidence="5">The sequence shown here is derived from an EMBL/GenBank/DDBJ whole genome shotgun (WGS) entry which is preliminary data.</text>
</comment>